<accession>A0ABQ4QNW1</accession>
<dbReference type="RefSeq" id="WP_238273187.1">
    <property type="nucleotide sequence ID" value="NZ_BPQG01000105.1"/>
</dbReference>
<name>A0ABQ4QNW1_9HYPH</name>
<comment type="caution">
    <text evidence="3">The sequence shown here is derived from an EMBL/GenBank/DDBJ whole genome shotgun (WGS) entry which is preliminary data.</text>
</comment>
<dbReference type="SUPFAM" id="SSF47413">
    <property type="entry name" value="lambda repressor-like DNA-binding domains"/>
    <property type="match status" value="1"/>
</dbReference>
<dbReference type="Pfam" id="PF06114">
    <property type="entry name" value="Peptidase_M78"/>
    <property type="match status" value="1"/>
</dbReference>
<evidence type="ECO:0000256" key="1">
    <source>
        <dbReference type="ARBA" id="ARBA00007227"/>
    </source>
</evidence>
<dbReference type="CDD" id="cd00093">
    <property type="entry name" value="HTH_XRE"/>
    <property type="match status" value="1"/>
</dbReference>
<dbReference type="InterPro" id="IPR010982">
    <property type="entry name" value="Lambda_DNA-bd_dom_sf"/>
</dbReference>
<dbReference type="InterPro" id="IPR052345">
    <property type="entry name" value="Rad_response_metalloprotease"/>
</dbReference>
<dbReference type="Gene3D" id="1.10.10.2910">
    <property type="match status" value="1"/>
</dbReference>
<reference evidence="3 4" key="1">
    <citation type="journal article" date="2021" name="Front. Microbiol.">
        <title>Comprehensive Comparative Genomics and Phenotyping of Methylobacterium Species.</title>
        <authorList>
            <person name="Alessa O."/>
            <person name="Ogura Y."/>
            <person name="Fujitani Y."/>
            <person name="Takami H."/>
            <person name="Hayashi T."/>
            <person name="Sahin N."/>
            <person name="Tani A."/>
        </authorList>
    </citation>
    <scope>NUCLEOTIDE SEQUENCE [LARGE SCALE GENOMIC DNA]</scope>
    <source>
        <strain evidence="3 4">DSM 23679</strain>
    </source>
</reference>
<dbReference type="PROSITE" id="PS50943">
    <property type="entry name" value="HTH_CROC1"/>
    <property type="match status" value="1"/>
</dbReference>
<evidence type="ECO:0000313" key="3">
    <source>
        <dbReference type="EMBL" id="GJD46966.1"/>
    </source>
</evidence>
<dbReference type="InterPro" id="IPR001387">
    <property type="entry name" value="Cro/C1-type_HTH"/>
</dbReference>
<dbReference type="Pfam" id="PF01381">
    <property type="entry name" value="HTH_3"/>
    <property type="match status" value="1"/>
</dbReference>
<gene>
    <name evidence="3" type="ORF">AFCDBAGC_4851</name>
</gene>
<organism evidence="3 4">
    <name type="scientific">Methylobacterium cerastii</name>
    <dbReference type="NCBI Taxonomy" id="932741"/>
    <lineage>
        <taxon>Bacteria</taxon>
        <taxon>Pseudomonadati</taxon>
        <taxon>Pseudomonadota</taxon>
        <taxon>Alphaproteobacteria</taxon>
        <taxon>Hyphomicrobiales</taxon>
        <taxon>Methylobacteriaceae</taxon>
        <taxon>Methylobacterium</taxon>
    </lineage>
</organism>
<dbReference type="PANTHER" id="PTHR43236:SF1">
    <property type="entry name" value="BLL7220 PROTEIN"/>
    <property type="match status" value="1"/>
</dbReference>
<dbReference type="PANTHER" id="PTHR43236">
    <property type="entry name" value="ANTITOXIN HIGA1"/>
    <property type="match status" value="1"/>
</dbReference>
<dbReference type="Proteomes" id="UP001055117">
    <property type="component" value="Unassembled WGS sequence"/>
</dbReference>
<keyword evidence="4" id="KW-1185">Reference proteome</keyword>
<evidence type="ECO:0000259" key="2">
    <source>
        <dbReference type="PROSITE" id="PS50943"/>
    </source>
</evidence>
<dbReference type="EMBL" id="BPQG01000105">
    <property type="protein sequence ID" value="GJD46966.1"/>
    <property type="molecule type" value="Genomic_DNA"/>
</dbReference>
<feature type="domain" description="HTH cro/C1-type" evidence="2">
    <location>
        <begin position="19"/>
        <end position="73"/>
    </location>
</feature>
<protein>
    <recommendedName>
        <fullName evidence="2">HTH cro/C1-type domain-containing protein</fullName>
    </recommendedName>
</protein>
<dbReference type="InterPro" id="IPR010359">
    <property type="entry name" value="IrrE_HExxH"/>
</dbReference>
<proteinExistence type="inferred from homology"/>
<comment type="similarity">
    <text evidence="1">Belongs to the short-chain fatty acyl-CoA assimilation regulator (ScfR) family.</text>
</comment>
<sequence length="382" mass="43494">MTKVLSFPDRSSGFSPARLVEARLAKQKSRAELAREIDLSGQAIGHYETGERRPDMSVIIRIASALEQPVPFFLKPSPSIERHQGTRYFRSVGARSNKLNYALDVRAKWLWELVNLVGSEIRFPAPNLPDILPPEHGIHYTLEELESAAERVRRHWGLGDGPIANVVALFETHGVIVTRLSLISDDVDAFSCWIEKRPYILLGSEKQSSCRSRFDAAHELAHLLLHRDIAQEDLEEKSVRERIELEAHAFAAAFLFPRVAMMREFFSTRLSHLKGLKLRWRVSMQAIAHWAKRLGIIDDYQYVLFRKQISSNKWNKIEPLDREIPIEMPQWLLKCWRLFAARRALPAQGVEDTIGFSLDLIANLFGAPGETSLLTRSVVATG</sequence>
<dbReference type="SMART" id="SM00530">
    <property type="entry name" value="HTH_XRE"/>
    <property type="match status" value="1"/>
</dbReference>
<dbReference type="Gene3D" id="1.10.260.40">
    <property type="entry name" value="lambda repressor-like DNA-binding domains"/>
    <property type="match status" value="1"/>
</dbReference>
<evidence type="ECO:0000313" key="4">
    <source>
        <dbReference type="Proteomes" id="UP001055117"/>
    </source>
</evidence>